<dbReference type="RefSeq" id="XP_020834777.1">
    <property type="nucleotide sequence ID" value="XM_020979118.1"/>
</dbReference>
<feature type="region of interest" description="Disordered" evidence="1">
    <location>
        <begin position="20"/>
        <end position="52"/>
    </location>
</feature>
<protein>
    <submittedName>
        <fullName evidence="3">SERTA domain-containing protein 3 isoform X1</fullName>
    </submittedName>
</protein>
<feature type="compositionally biased region" description="Basic and acidic residues" evidence="1">
    <location>
        <begin position="25"/>
        <end position="42"/>
    </location>
</feature>
<dbReference type="GeneID" id="110202801"/>
<reference evidence="3" key="1">
    <citation type="submission" date="2025-08" db="UniProtKB">
        <authorList>
            <consortium name="RefSeq"/>
        </authorList>
    </citation>
    <scope>IDENTIFICATION</scope>
    <source>
        <tissue evidence="3">Spleen</tissue>
    </source>
</reference>
<gene>
    <name evidence="3" type="primary">SERTAD3</name>
</gene>
<feature type="compositionally biased region" description="Low complexity" evidence="1">
    <location>
        <begin position="138"/>
        <end position="149"/>
    </location>
</feature>
<evidence type="ECO:0000313" key="3">
    <source>
        <dbReference type="RefSeq" id="XP_020834777.1"/>
    </source>
</evidence>
<organism evidence="2 3">
    <name type="scientific">Phascolarctos cinereus</name>
    <name type="common">Koala</name>
    <dbReference type="NCBI Taxonomy" id="38626"/>
    <lineage>
        <taxon>Eukaryota</taxon>
        <taxon>Metazoa</taxon>
        <taxon>Chordata</taxon>
        <taxon>Craniata</taxon>
        <taxon>Vertebrata</taxon>
        <taxon>Euteleostomi</taxon>
        <taxon>Mammalia</taxon>
        <taxon>Metatheria</taxon>
        <taxon>Diprotodontia</taxon>
        <taxon>Phascolarctidae</taxon>
        <taxon>Phascolarctos</taxon>
    </lineage>
</organism>
<dbReference type="FunCoup" id="A0A6P5JKG4">
    <property type="interactions" value="681"/>
</dbReference>
<keyword evidence="2" id="KW-1185">Reference proteome</keyword>
<dbReference type="CTD" id="29946"/>
<feature type="compositionally biased region" description="Polar residues" evidence="1">
    <location>
        <begin position="43"/>
        <end position="52"/>
    </location>
</feature>
<dbReference type="GO" id="GO:0005634">
    <property type="term" value="C:nucleus"/>
    <property type="evidence" value="ECO:0007669"/>
    <property type="project" value="TreeGrafter"/>
</dbReference>
<dbReference type="InParanoid" id="A0A6P5JKG4"/>
<dbReference type="KEGG" id="pcw:110202801"/>
<name>A0A6P5JKG4_PHACI</name>
<dbReference type="AlphaFoldDB" id="A0A6P5JKG4"/>
<proteinExistence type="predicted"/>
<dbReference type="PANTHER" id="PTHR16277:SF15">
    <property type="entry name" value="SERTA DOMAIN-CONTAINING PROTEIN"/>
    <property type="match status" value="1"/>
</dbReference>
<dbReference type="InterPro" id="IPR052262">
    <property type="entry name" value="E2F-SERTA_domain_protein"/>
</dbReference>
<sequence>MIQPPGLPYLPSLCGPVVAGVKRKHPDDHRGPLEVEAKKESQEQAPSSRSNLGQTLLRLSMDKFQLRPQSLLRQVLITNTLNYIKEKMHLERTPAPPQEPRLELLLPLTAQSANNFLRELEVILGLRATQDEPPDPSWSPASAPDVSSDCRQIPPPLGASVCPSVRVEEPTLGSFETMSNRYLGDLVPDDFFPDIDTSDVERDPWPSPSALASSYGAVCSLEQPRAEWDWTELDQILEIIKGS</sequence>
<dbReference type="Proteomes" id="UP000515140">
    <property type="component" value="Unplaced"/>
</dbReference>
<dbReference type="PANTHER" id="PTHR16277">
    <property type="entry name" value="CELL DIVISION CYCLE ASSOCIATED PROTEIN 4/SERTA DOMAIN-CONTAINING PROTEIN 2"/>
    <property type="match status" value="1"/>
</dbReference>
<accession>A0A6P5JKG4</accession>
<evidence type="ECO:0000313" key="2">
    <source>
        <dbReference type="Proteomes" id="UP000515140"/>
    </source>
</evidence>
<feature type="region of interest" description="Disordered" evidence="1">
    <location>
        <begin position="129"/>
        <end position="149"/>
    </location>
</feature>
<evidence type="ECO:0000256" key="1">
    <source>
        <dbReference type="SAM" id="MobiDB-lite"/>
    </source>
</evidence>